<keyword evidence="3" id="KW-0805">Transcription regulation</keyword>
<dbReference type="AlphaFoldDB" id="A0A4Q7E099"/>
<organism evidence="11 12">
    <name type="scientific">Leptolyngbya iicbica LK</name>
    <dbReference type="NCBI Taxonomy" id="2294035"/>
    <lineage>
        <taxon>Bacteria</taxon>
        <taxon>Bacillati</taxon>
        <taxon>Cyanobacteriota</taxon>
        <taxon>Cyanophyceae</taxon>
        <taxon>Leptolyngbyales</taxon>
        <taxon>Leptolyngbyaceae</taxon>
        <taxon>Leptolyngbya group</taxon>
        <taxon>Leptolyngbya</taxon>
        <taxon>Leptolyngbya iicbica</taxon>
    </lineage>
</organism>
<evidence type="ECO:0000256" key="6">
    <source>
        <dbReference type="PROSITE-ProRule" id="PRU00169"/>
    </source>
</evidence>
<comment type="caution">
    <text evidence="11">The sequence shown here is derived from an EMBL/GenBank/DDBJ whole genome shotgun (WGS) entry which is preliminary data.</text>
</comment>
<evidence type="ECO:0000259" key="8">
    <source>
        <dbReference type="PROSITE" id="PS50110"/>
    </source>
</evidence>
<dbReference type="SMART" id="SM00086">
    <property type="entry name" value="PAC"/>
    <property type="match status" value="1"/>
</dbReference>
<keyword evidence="12" id="KW-1185">Reference proteome</keyword>
<dbReference type="GO" id="GO:0000156">
    <property type="term" value="F:phosphorelay response regulator activity"/>
    <property type="evidence" value="ECO:0007669"/>
    <property type="project" value="TreeGrafter"/>
</dbReference>
<evidence type="ECO:0000256" key="5">
    <source>
        <dbReference type="ARBA" id="ARBA00023163"/>
    </source>
</evidence>
<evidence type="ECO:0000259" key="9">
    <source>
        <dbReference type="PROSITE" id="PS50112"/>
    </source>
</evidence>
<accession>A0A4Q7E099</accession>
<dbReference type="GO" id="GO:0005829">
    <property type="term" value="C:cytosol"/>
    <property type="evidence" value="ECO:0007669"/>
    <property type="project" value="TreeGrafter"/>
</dbReference>
<feature type="modified residue" description="4-aspartylphosphate" evidence="6">
    <location>
        <position position="59"/>
    </location>
</feature>
<dbReference type="InterPro" id="IPR000700">
    <property type="entry name" value="PAS-assoc_C"/>
</dbReference>
<keyword evidence="5" id="KW-0804">Transcription</keyword>
<dbReference type="CDD" id="cd00130">
    <property type="entry name" value="PAS"/>
    <property type="match status" value="1"/>
</dbReference>
<evidence type="ECO:0000256" key="2">
    <source>
        <dbReference type="ARBA" id="ARBA00023012"/>
    </source>
</evidence>
<dbReference type="GO" id="GO:0006355">
    <property type="term" value="P:regulation of DNA-templated transcription"/>
    <property type="evidence" value="ECO:0007669"/>
    <property type="project" value="TreeGrafter"/>
</dbReference>
<feature type="domain" description="PAC" evidence="10">
    <location>
        <begin position="250"/>
        <end position="302"/>
    </location>
</feature>
<dbReference type="InterPro" id="IPR001610">
    <property type="entry name" value="PAC"/>
</dbReference>
<dbReference type="SUPFAM" id="SSF52172">
    <property type="entry name" value="CheY-like"/>
    <property type="match status" value="1"/>
</dbReference>
<dbReference type="InterPro" id="IPR000014">
    <property type="entry name" value="PAS"/>
</dbReference>
<dbReference type="Proteomes" id="UP000292459">
    <property type="component" value="Unassembled WGS sequence"/>
</dbReference>
<keyword evidence="7" id="KW-0175">Coiled coil</keyword>
<evidence type="ECO:0000256" key="7">
    <source>
        <dbReference type="SAM" id="Coils"/>
    </source>
</evidence>
<feature type="domain" description="PAS" evidence="9">
    <location>
        <begin position="177"/>
        <end position="238"/>
    </location>
</feature>
<dbReference type="SMART" id="SM00448">
    <property type="entry name" value="REC"/>
    <property type="match status" value="1"/>
</dbReference>
<dbReference type="PROSITE" id="PS50113">
    <property type="entry name" value="PAC"/>
    <property type="match status" value="1"/>
</dbReference>
<dbReference type="NCBIfam" id="TIGR00229">
    <property type="entry name" value="sensory_box"/>
    <property type="match status" value="1"/>
</dbReference>
<dbReference type="CDD" id="cd19920">
    <property type="entry name" value="REC_PA4781-like"/>
    <property type="match status" value="1"/>
</dbReference>
<reference evidence="11 12" key="1">
    <citation type="submission" date="2018-11" db="EMBL/GenBank/DDBJ databases">
        <title>Whole genome sequencing of an environmental sample.</title>
        <authorList>
            <person name="Sarangi A.N."/>
            <person name="Singh D."/>
            <person name="Tripathy S."/>
        </authorList>
    </citation>
    <scope>NUCLEOTIDE SEQUENCE [LARGE SCALE GENOMIC DNA]</scope>
    <source>
        <strain evidence="11 12">Lakshadweep</strain>
    </source>
</reference>
<dbReference type="SMART" id="SM00091">
    <property type="entry name" value="PAS"/>
    <property type="match status" value="1"/>
</dbReference>
<evidence type="ECO:0000256" key="4">
    <source>
        <dbReference type="ARBA" id="ARBA00023125"/>
    </source>
</evidence>
<sequence>MTSDTPLTATILVVDDVPENLRLLTQELQQHSYEVRGVLTGKMALTVAHSTPVDLILLDVRLPDMNGYEVCQRLKADPSTAAIPIIFISALDEPLDKARAFAVGGVDYITKPLKTIEVIARIQTQLSLVQARLQLQQFNQDLETQVNQRTAELAQANQALQSEVQFRQQIEAELRQSEARYRLIANHMSDLVCLHQADGTLQYVSPSCQALLGYDPATLHGQNLLSFCHPEDIDLLQRCFQPATSPVQVITSCYRLRCQAGHYVWVETLARPLTGDDTQLTGVVTSSRDVTQRLKIEKQLRYEALHDNLTRLPNRNWLQHFSL</sequence>
<dbReference type="SUPFAM" id="SSF55785">
    <property type="entry name" value="PYP-like sensor domain (PAS domain)"/>
    <property type="match status" value="1"/>
</dbReference>
<proteinExistence type="predicted"/>
<dbReference type="RefSeq" id="WP_052288617.1">
    <property type="nucleotide sequence ID" value="NZ_QVFV01000011.1"/>
</dbReference>
<dbReference type="InterPro" id="IPR035965">
    <property type="entry name" value="PAS-like_dom_sf"/>
</dbReference>
<dbReference type="Gene3D" id="3.30.450.20">
    <property type="entry name" value="PAS domain"/>
    <property type="match status" value="1"/>
</dbReference>
<evidence type="ECO:0000313" key="11">
    <source>
        <dbReference type="EMBL" id="RZM74859.1"/>
    </source>
</evidence>
<dbReference type="InterPro" id="IPR013655">
    <property type="entry name" value="PAS_fold_3"/>
</dbReference>
<evidence type="ECO:0000259" key="10">
    <source>
        <dbReference type="PROSITE" id="PS50113"/>
    </source>
</evidence>
<dbReference type="PANTHER" id="PTHR48111">
    <property type="entry name" value="REGULATOR OF RPOS"/>
    <property type="match status" value="1"/>
</dbReference>
<evidence type="ECO:0000256" key="1">
    <source>
        <dbReference type="ARBA" id="ARBA00022553"/>
    </source>
</evidence>
<keyword evidence="1 6" id="KW-0597">Phosphoprotein</keyword>
<dbReference type="OrthoDB" id="1927110at2"/>
<dbReference type="PROSITE" id="PS50110">
    <property type="entry name" value="RESPONSE_REGULATORY"/>
    <property type="match status" value="1"/>
</dbReference>
<dbReference type="EMBL" id="QVFV01000011">
    <property type="protein sequence ID" value="RZM74859.1"/>
    <property type="molecule type" value="Genomic_DNA"/>
</dbReference>
<dbReference type="PANTHER" id="PTHR48111:SF1">
    <property type="entry name" value="TWO-COMPONENT RESPONSE REGULATOR ORR33"/>
    <property type="match status" value="1"/>
</dbReference>
<keyword evidence="4" id="KW-0238">DNA-binding</keyword>
<dbReference type="GO" id="GO:0032993">
    <property type="term" value="C:protein-DNA complex"/>
    <property type="evidence" value="ECO:0007669"/>
    <property type="project" value="TreeGrafter"/>
</dbReference>
<keyword evidence="2" id="KW-0902">Two-component regulatory system</keyword>
<evidence type="ECO:0000313" key="12">
    <source>
        <dbReference type="Proteomes" id="UP000292459"/>
    </source>
</evidence>
<dbReference type="Gene3D" id="3.40.50.2300">
    <property type="match status" value="1"/>
</dbReference>
<protein>
    <submittedName>
        <fullName evidence="11">Response regulator</fullName>
    </submittedName>
</protein>
<name>A0A4Q7E099_9CYAN</name>
<dbReference type="Pfam" id="PF00072">
    <property type="entry name" value="Response_reg"/>
    <property type="match status" value="1"/>
</dbReference>
<dbReference type="GO" id="GO:0000976">
    <property type="term" value="F:transcription cis-regulatory region binding"/>
    <property type="evidence" value="ECO:0007669"/>
    <property type="project" value="TreeGrafter"/>
</dbReference>
<dbReference type="PROSITE" id="PS50112">
    <property type="entry name" value="PAS"/>
    <property type="match status" value="1"/>
</dbReference>
<dbReference type="Pfam" id="PF08447">
    <property type="entry name" value="PAS_3"/>
    <property type="match status" value="1"/>
</dbReference>
<dbReference type="InterPro" id="IPR039420">
    <property type="entry name" value="WalR-like"/>
</dbReference>
<feature type="domain" description="Response regulatory" evidence="8">
    <location>
        <begin position="10"/>
        <end position="126"/>
    </location>
</feature>
<gene>
    <name evidence="11" type="ORF">DYY88_22750</name>
</gene>
<evidence type="ECO:0000256" key="3">
    <source>
        <dbReference type="ARBA" id="ARBA00023015"/>
    </source>
</evidence>
<dbReference type="InterPro" id="IPR001789">
    <property type="entry name" value="Sig_transdc_resp-reg_receiver"/>
</dbReference>
<feature type="coiled-coil region" evidence="7">
    <location>
        <begin position="128"/>
        <end position="159"/>
    </location>
</feature>
<dbReference type="InterPro" id="IPR011006">
    <property type="entry name" value="CheY-like_superfamily"/>
</dbReference>